<accession>T1A6P8</accession>
<dbReference type="InterPro" id="IPR003476">
    <property type="entry name" value="Glyco_hydro_42"/>
</dbReference>
<dbReference type="GO" id="GO:0005975">
    <property type="term" value="P:carbohydrate metabolic process"/>
    <property type="evidence" value="ECO:0007669"/>
    <property type="project" value="InterPro"/>
</dbReference>
<name>T1A6P8_9ZZZZ</name>
<sequence>SLAALNRDWTTAYWSQTYTAWNQIPLNGRPGNPGLMLAHRQFVTATWLSFQRNQLDALRAHIAPWQFVTTNIGGLGWSAHWNHYTITRPLDIAAWDDYVGEGQLNFYRNGAMSDFIRGLKRQDYWVMETQPGFVDWAPICNSLVKGGVRAMTWESIGHGADAVLFWQWRSALGGQ</sequence>
<evidence type="ECO:0000256" key="1">
    <source>
        <dbReference type="ARBA" id="ARBA00022723"/>
    </source>
</evidence>
<proteinExistence type="predicted"/>
<protein>
    <submittedName>
        <fullName evidence="6">Beta-galactosidase</fullName>
    </submittedName>
</protein>
<keyword evidence="3" id="KW-0862">Zinc</keyword>
<comment type="caution">
    <text evidence="6">The sequence shown here is derived from an EMBL/GenBank/DDBJ whole genome shotgun (WGS) entry which is preliminary data.</text>
</comment>
<dbReference type="Gene3D" id="3.20.20.80">
    <property type="entry name" value="Glycosidases"/>
    <property type="match status" value="1"/>
</dbReference>
<keyword evidence="4" id="KW-0326">Glycosidase</keyword>
<feature type="non-terminal residue" evidence="6">
    <location>
        <position position="1"/>
    </location>
</feature>
<dbReference type="SUPFAM" id="SSF51445">
    <property type="entry name" value="(Trans)glycosidases"/>
    <property type="match status" value="1"/>
</dbReference>
<dbReference type="GO" id="GO:0046872">
    <property type="term" value="F:metal ion binding"/>
    <property type="evidence" value="ECO:0007669"/>
    <property type="project" value="UniProtKB-KW"/>
</dbReference>
<evidence type="ECO:0000259" key="5">
    <source>
        <dbReference type="Pfam" id="PF02449"/>
    </source>
</evidence>
<evidence type="ECO:0000256" key="3">
    <source>
        <dbReference type="ARBA" id="ARBA00022833"/>
    </source>
</evidence>
<dbReference type="PANTHER" id="PTHR36447">
    <property type="entry name" value="BETA-GALACTOSIDASE GANA"/>
    <property type="match status" value="1"/>
</dbReference>
<evidence type="ECO:0000256" key="2">
    <source>
        <dbReference type="ARBA" id="ARBA00022801"/>
    </source>
</evidence>
<dbReference type="Pfam" id="PF02449">
    <property type="entry name" value="Glyco_hydro_42"/>
    <property type="match status" value="1"/>
</dbReference>
<gene>
    <name evidence="6" type="ORF">B1A_17852</name>
</gene>
<dbReference type="PANTHER" id="PTHR36447:SF2">
    <property type="entry name" value="BETA-GALACTOSIDASE YESZ"/>
    <property type="match status" value="1"/>
</dbReference>
<dbReference type="GO" id="GO:0004565">
    <property type="term" value="F:beta-galactosidase activity"/>
    <property type="evidence" value="ECO:0007669"/>
    <property type="project" value="InterPro"/>
</dbReference>
<feature type="domain" description="Glycoside hydrolase family 42 N-terminal" evidence="5">
    <location>
        <begin position="2"/>
        <end position="175"/>
    </location>
</feature>
<dbReference type="GO" id="GO:0009341">
    <property type="term" value="C:beta-galactosidase complex"/>
    <property type="evidence" value="ECO:0007669"/>
    <property type="project" value="InterPro"/>
</dbReference>
<feature type="non-terminal residue" evidence="6">
    <location>
        <position position="175"/>
    </location>
</feature>
<evidence type="ECO:0000313" key="6">
    <source>
        <dbReference type="EMBL" id="EQD36564.1"/>
    </source>
</evidence>
<dbReference type="InterPro" id="IPR013529">
    <property type="entry name" value="Glyco_hydro_42_N"/>
</dbReference>
<dbReference type="InterPro" id="IPR017853">
    <property type="entry name" value="GH"/>
</dbReference>
<organism evidence="6">
    <name type="scientific">mine drainage metagenome</name>
    <dbReference type="NCBI Taxonomy" id="410659"/>
    <lineage>
        <taxon>unclassified sequences</taxon>
        <taxon>metagenomes</taxon>
        <taxon>ecological metagenomes</taxon>
    </lineage>
</organism>
<evidence type="ECO:0000256" key="4">
    <source>
        <dbReference type="ARBA" id="ARBA00023295"/>
    </source>
</evidence>
<reference evidence="6" key="1">
    <citation type="submission" date="2013-08" db="EMBL/GenBank/DDBJ databases">
        <authorList>
            <person name="Mendez C."/>
            <person name="Richter M."/>
            <person name="Ferrer M."/>
            <person name="Sanchez J."/>
        </authorList>
    </citation>
    <scope>NUCLEOTIDE SEQUENCE</scope>
</reference>
<keyword evidence="1" id="KW-0479">Metal-binding</keyword>
<dbReference type="EMBL" id="AUZX01013142">
    <property type="protein sequence ID" value="EQD36564.1"/>
    <property type="molecule type" value="Genomic_DNA"/>
</dbReference>
<reference evidence="6" key="2">
    <citation type="journal article" date="2014" name="ISME J.">
        <title>Microbial stratification in low pH oxic and suboxic macroscopic growths along an acid mine drainage.</title>
        <authorList>
            <person name="Mendez-Garcia C."/>
            <person name="Mesa V."/>
            <person name="Sprenger R.R."/>
            <person name="Richter M."/>
            <person name="Diez M.S."/>
            <person name="Solano J."/>
            <person name="Bargiela R."/>
            <person name="Golyshina O.V."/>
            <person name="Manteca A."/>
            <person name="Ramos J.L."/>
            <person name="Gallego J.R."/>
            <person name="Llorente I."/>
            <person name="Martins Dos Santos V.A."/>
            <person name="Jensen O.N."/>
            <person name="Pelaez A.I."/>
            <person name="Sanchez J."/>
            <person name="Ferrer M."/>
        </authorList>
    </citation>
    <scope>NUCLEOTIDE SEQUENCE</scope>
</reference>
<dbReference type="AlphaFoldDB" id="T1A6P8"/>
<keyword evidence="2" id="KW-0378">Hydrolase</keyword>